<organism evidence="2 3">
    <name type="scientific">Castilleja foliolosa</name>
    <dbReference type="NCBI Taxonomy" id="1961234"/>
    <lineage>
        <taxon>Eukaryota</taxon>
        <taxon>Viridiplantae</taxon>
        <taxon>Streptophyta</taxon>
        <taxon>Embryophyta</taxon>
        <taxon>Tracheophyta</taxon>
        <taxon>Spermatophyta</taxon>
        <taxon>Magnoliopsida</taxon>
        <taxon>eudicotyledons</taxon>
        <taxon>Gunneridae</taxon>
        <taxon>Pentapetalae</taxon>
        <taxon>asterids</taxon>
        <taxon>lamiids</taxon>
        <taxon>Lamiales</taxon>
        <taxon>Orobanchaceae</taxon>
        <taxon>Pedicularideae</taxon>
        <taxon>Castillejinae</taxon>
        <taxon>Castilleja</taxon>
    </lineage>
</organism>
<evidence type="ECO:0000313" key="3">
    <source>
        <dbReference type="Proteomes" id="UP001632038"/>
    </source>
</evidence>
<feature type="region of interest" description="Disordered" evidence="1">
    <location>
        <begin position="47"/>
        <end position="67"/>
    </location>
</feature>
<reference evidence="3" key="1">
    <citation type="journal article" date="2024" name="IScience">
        <title>Strigolactones Initiate the Formation of Haustorium-like Structures in Castilleja.</title>
        <authorList>
            <person name="Buerger M."/>
            <person name="Peterson D."/>
            <person name="Chory J."/>
        </authorList>
    </citation>
    <scope>NUCLEOTIDE SEQUENCE [LARGE SCALE GENOMIC DNA]</scope>
</reference>
<evidence type="ECO:0000313" key="2">
    <source>
        <dbReference type="EMBL" id="KAL3654264.1"/>
    </source>
</evidence>
<sequence length="67" mass="7185">MMFQSPLQVRNFGFTAGLDTDYSFSGKSGNGGGFSEYDGQLSSGVFNSASSGPINDMMDERVISQCR</sequence>
<evidence type="ECO:0000256" key="1">
    <source>
        <dbReference type="SAM" id="MobiDB-lite"/>
    </source>
</evidence>
<protein>
    <submittedName>
        <fullName evidence="2">Uncharacterized protein</fullName>
    </submittedName>
</protein>
<keyword evidence="3" id="KW-1185">Reference proteome</keyword>
<dbReference type="EMBL" id="JAVIJP010000005">
    <property type="protein sequence ID" value="KAL3654264.1"/>
    <property type="molecule type" value="Genomic_DNA"/>
</dbReference>
<proteinExistence type="predicted"/>
<feature type="compositionally biased region" description="Basic and acidic residues" evidence="1">
    <location>
        <begin position="58"/>
        <end position="67"/>
    </location>
</feature>
<comment type="caution">
    <text evidence="2">The sequence shown here is derived from an EMBL/GenBank/DDBJ whole genome shotgun (WGS) entry which is preliminary data.</text>
</comment>
<gene>
    <name evidence="2" type="ORF">CASFOL_003945</name>
</gene>
<dbReference type="Proteomes" id="UP001632038">
    <property type="component" value="Unassembled WGS sequence"/>
</dbReference>
<name>A0ABD3ELZ2_9LAMI</name>
<dbReference type="AlphaFoldDB" id="A0ABD3ELZ2"/>
<accession>A0ABD3ELZ2</accession>